<sequence length="622" mass="70578">MMQFILYLGLMLLTVAYVYRRIVQSTLTFPHPVSYLKLTATLFSEKLQSTEKPELSKEKIQETFMQFVVDVGKKSLQPNHKGISLFLLPNLSRVYVIAKPALIHQIYNTKALQGKFGQTPLFNRLDHILGPHNLMSSKNGTPGHDNLRGAILRRNEDLLHRKNKENRYELETLIEEFFELQSADVNPHKKTLGQVMDTLSRRVLLYNYFSKKSIEVFEKLYHPSLTQELMGCLFDIEPISDAEKMQLWSLREKIFNFGCLLLQHEDLKRELCATDSWLNRLMTAHVLDKKALEKDLLSQGIDPKRPLAGGDCSNLIEFAKCHGDTCALSSAVIDALNESLFIPLLGFDATATLLITTLRIMLQDPRILKMVRQELATADFDHSRLSTWGGEEKLSYTEAVILEALRILPPAPAIPEVVQEPFELKQDGQSITFPRGALLLMPLEAIHQDSSNFPDIYLSAEGEASLGKKLVTAKDIFPERWLPVDSQGNHYNACLFADTPQAIHPAQKEKEGSFLSFKTGRRRCPGLRLALGEALSVVKMLTKYDFEIEGEDALNFPFVYKTPLQRQGGKGHLTIRKHQESKKAHENTSVQKPSPSIEHFNNVSDKYINLPEEDLSQHFIKG</sequence>
<protein>
    <recommendedName>
        <fullName evidence="8">Cytochrome P450</fullName>
    </recommendedName>
</protein>
<evidence type="ECO:0000256" key="4">
    <source>
        <dbReference type="ARBA" id="ARBA00023004"/>
    </source>
</evidence>
<evidence type="ECO:0000313" key="7">
    <source>
        <dbReference type="Proteomes" id="UP000249458"/>
    </source>
</evidence>
<evidence type="ECO:0000256" key="3">
    <source>
        <dbReference type="ARBA" id="ARBA00023002"/>
    </source>
</evidence>
<keyword evidence="2" id="KW-0479">Metal-binding</keyword>
<gene>
    <name evidence="6" type="ORF">B1207_07865</name>
</gene>
<keyword evidence="3" id="KW-0560">Oxidoreductase</keyword>
<organism evidence="6 7">
    <name type="scientific">Legionella quinlivanii</name>
    <dbReference type="NCBI Taxonomy" id="45073"/>
    <lineage>
        <taxon>Bacteria</taxon>
        <taxon>Pseudomonadati</taxon>
        <taxon>Pseudomonadota</taxon>
        <taxon>Gammaproteobacteria</taxon>
        <taxon>Legionellales</taxon>
        <taxon>Legionellaceae</taxon>
        <taxon>Legionella</taxon>
    </lineage>
</organism>
<dbReference type="Gene3D" id="1.10.630.10">
    <property type="entry name" value="Cytochrome P450"/>
    <property type="match status" value="1"/>
</dbReference>
<feature type="compositionally biased region" description="Polar residues" evidence="5">
    <location>
        <begin position="587"/>
        <end position="596"/>
    </location>
</feature>
<evidence type="ECO:0000256" key="5">
    <source>
        <dbReference type="SAM" id="MobiDB-lite"/>
    </source>
</evidence>
<dbReference type="GO" id="GO:0020037">
    <property type="term" value="F:heme binding"/>
    <property type="evidence" value="ECO:0007669"/>
    <property type="project" value="InterPro"/>
</dbReference>
<name>A0A364LJK2_9GAMM</name>
<feature type="region of interest" description="Disordered" evidence="5">
    <location>
        <begin position="570"/>
        <end position="596"/>
    </location>
</feature>
<dbReference type="AlphaFoldDB" id="A0A364LJK2"/>
<dbReference type="GO" id="GO:0004497">
    <property type="term" value="F:monooxygenase activity"/>
    <property type="evidence" value="ECO:0007669"/>
    <property type="project" value="InterPro"/>
</dbReference>
<reference evidence="6 7" key="1">
    <citation type="submission" date="2017-02" db="EMBL/GenBank/DDBJ databases">
        <title>Legionella quilivanii strain from human: case report and whole genome sequencing analysis.</title>
        <authorList>
            <person name="Lalancette C."/>
            <person name="Leduc J.-M."/>
            <person name="Levesque S."/>
            <person name="Fournier E."/>
            <person name="Saoud J."/>
            <person name="Faucher S.P."/>
            <person name="Bernard K."/>
            <person name="Martineau C."/>
            <person name="Longtin J."/>
        </authorList>
    </citation>
    <scope>NUCLEOTIDE SEQUENCE [LARGE SCALE GENOMIC DNA]</scope>
    <source>
        <strain evidence="6 7">ID143958</strain>
    </source>
</reference>
<comment type="caution">
    <text evidence="6">The sequence shown here is derived from an EMBL/GenBank/DDBJ whole genome shotgun (WGS) entry which is preliminary data.</text>
</comment>
<dbReference type="InterPro" id="IPR036396">
    <property type="entry name" value="Cyt_P450_sf"/>
</dbReference>
<evidence type="ECO:0008006" key="8">
    <source>
        <dbReference type="Google" id="ProtNLM"/>
    </source>
</evidence>
<dbReference type="Pfam" id="PF00067">
    <property type="entry name" value="p450"/>
    <property type="match status" value="1"/>
</dbReference>
<feature type="compositionally biased region" description="Basic and acidic residues" evidence="5">
    <location>
        <begin position="577"/>
        <end position="586"/>
    </location>
</feature>
<dbReference type="Proteomes" id="UP000249458">
    <property type="component" value="Unassembled WGS sequence"/>
</dbReference>
<dbReference type="InterPro" id="IPR050121">
    <property type="entry name" value="Cytochrome_P450_monoxygenase"/>
</dbReference>
<dbReference type="CDD" id="cd00302">
    <property type="entry name" value="cytochrome_P450"/>
    <property type="match status" value="1"/>
</dbReference>
<dbReference type="PANTHER" id="PTHR24305:SF235">
    <property type="entry name" value="CYTOCHROME P450 MONOOXYGENASE APDB-RELATED"/>
    <property type="match status" value="1"/>
</dbReference>
<dbReference type="PANTHER" id="PTHR24305">
    <property type="entry name" value="CYTOCHROME P450"/>
    <property type="match status" value="1"/>
</dbReference>
<dbReference type="GO" id="GO:0016705">
    <property type="term" value="F:oxidoreductase activity, acting on paired donors, with incorporation or reduction of molecular oxygen"/>
    <property type="evidence" value="ECO:0007669"/>
    <property type="project" value="InterPro"/>
</dbReference>
<dbReference type="SUPFAM" id="SSF48264">
    <property type="entry name" value="Cytochrome P450"/>
    <property type="match status" value="1"/>
</dbReference>
<accession>A0A364LJK2</accession>
<dbReference type="GO" id="GO:0005506">
    <property type="term" value="F:iron ion binding"/>
    <property type="evidence" value="ECO:0007669"/>
    <property type="project" value="InterPro"/>
</dbReference>
<dbReference type="InterPro" id="IPR001128">
    <property type="entry name" value="Cyt_P450"/>
</dbReference>
<proteinExistence type="predicted"/>
<dbReference type="GO" id="GO:0044550">
    <property type="term" value="P:secondary metabolite biosynthetic process"/>
    <property type="evidence" value="ECO:0007669"/>
    <property type="project" value="UniProtKB-ARBA"/>
</dbReference>
<comment type="cofactor">
    <cofactor evidence="1">
        <name>heme</name>
        <dbReference type="ChEBI" id="CHEBI:30413"/>
    </cofactor>
</comment>
<keyword evidence="4" id="KW-0408">Iron</keyword>
<evidence type="ECO:0000313" key="6">
    <source>
        <dbReference type="EMBL" id="RAP36707.1"/>
    </source>
</evidence>
<evidence type="ECO:0000256" key="1">
    <source>
        <dbReference type="ARBA" id="ARBA00001971"/>
    </source>
</evidence>
<dbReference type="EMBL" id="MVJN01000005">
    <property type="protein sequence ID" value="RAP36707.1"/>
    <property type="molecule type" value="Genomic_DNA"/>
</dbReference>
<evidence type="ECO:0000256" key="2">
    <source>
        <dbReference type="ARBA" id="ARBA00022723"/>
    </source>
</evidence>